<dbReference type="CDD" id="cd18785">
    <property type="entry name" value="SF2_C"/>
    <property type="match status" value="1"/>
</dbReference>
<sequence length="947" mass="107907">MGKQITYQELLAAYNKLLMENEFLHKEVDRLQALLNSKDIHMTQPIMKQHLSLEEKVSVFRNLFKGREDVFARRWYSRTSGKSGYQPVCRNEWDRQLCDKKKYKCAECPNRLFKPLVYEDIYRHLEGKDPDGQDVIGAYAILADNNCNFLCADFDDKSCEHGYEKDVLAYVGVCKDWDIPCSIERSRSGNGAHVWIFFEQSLPASKARRLGNTILTEAMERYGRMTFKSYDRFFPNQDRLPEGGFGNLVALPLQGKARKEGNSVFVNENFTVYEDQWDYLLQIKRISETMIDAILAKHRTDSDLGELSTTSESKPWETPVPQKITPNDFPANPILIRSNMLYIPLSGFSARAINHLKRIASFKNPEFYARRGMRLSTYNIPCIISCADMEEDYITLPRGCEDAVVALLESNQITYRIEDKTNHGENVTVRFKGEFREEQKAAIASLTAHDNGVLNATTAFGKTVTAIGLLAERKVNTLILVHTKALLDQWKSRLEEFLEIDFTEEDTPKKRGRKKAFSPFGTLDSKGNSLHGKIDIALMQSCLEDNGVKSFVRNYGMLIVDECHHVSAVNFERILKYANASYVYGLTATAIRKDGHQPIIFMQCGPIRYSADAKVQMTSQTFTRLLVPRFTSYRELTDEKSTYARMVQKMADDENRNGLIIEDVCVALKEGRSPVVLTNLTAHVETLAGALIPHCKHVITLVGSESAKEKRQKMEYLQNMPLSEPLVIVATGKYVGEGFDYPRLDTLFLALPVSWKGIIAQYSGRLHREYPGKKEVQIYDYIDIRVPMCDVMYKRRLRGYASVGYQIKSNAPIDLFNESQSVIFNGHTYQSEFFKDLHQAKRSVVISATKLWFAKHSSVLEMLKELSARGVEVVAFIKSNLEKEEKLKGIGASIRINDTLAIDVAIIDKSLIWYGNINYLGYNTDENNAIRIYDSALAENVLEVLYT</sequence>
<dbReference type="InterPro" id="IPR006935">
    <property type="entry name" value="Helicase/UvrB_N"/>
</dbReference>
<keyword evidence="1" id="KW-0175">Coiled coil</keyword>
<dbReference type="CDD" id="cd17926">
    <property type="entry name" value="DEXHc_RE"/>
    <property type="match status" value="1"/>
</dbReference>
<dbReference type="SMART" id="SM00487">
    <property type="entry name" value="DEXDc"/>
    <property type="match status" value="1"/>
</dbReference>
<keyword evidence="3" id="KW-0378">Hydrolase</keyword>
<dbReference type="Pfam" id="PF04851">
    <property type="entry name" value="ResIII"/>
    <property type="match status" value="1"/>
</dbReference>
<dbReference type="SUPFAM" id="SSF52540">
    <property type="entry name" value="P-loop containing nucleoside triphosphate hydrolases"/>
    <property type="match status" value="2"/>
</dbReference>
<keyword evidence="3" id="KW-0067">ATP-binding</keyword>
<dbReference type="SUPFAM" id="SSF56024">
    <property type="entry name" value="Phospholipase D/nuclease"/>
    <property type="match status" value="1"/>
</dbReference>
<evidence type="ECO:0000256" key="1">
    <source>
        <dbReference type="SAM" id="Coils"/>
    </source>
</evidence>
<keyword evidence="4" id="KW-1185">Reference proteome</keyword>
<dbReference type="EMBL" id="JACJMO010000003">
    <property type="protein sequence ID" value="MBM6856667.1"/>
    <property type="molecule type" value="Genomic_DNA"/>
</dbReference>
<dbReference type="Pfam" id="PF22548">
    <property type="entry name" value="AEP-TOTE"/>
    <property type="match status" value="1"/>
</dbReference>
<keyword evidence="3" id="KW-0347">Helicase</keyword>
<dbReference type="Gene3D" id="3.40.50.300">
    <property type="entry name" value="P-loop containing nucleotide triphosphate hydrolases"/>
    <property type="match status" value="2"/>
</dbReference>
<dbReference type="GO" id="GO:0005829">
    <property type="term" value="C:cytosol"/>
    <property type="evidence" value="ECO:0007669"/>
    <property type="project" value="TreeGrafter"/>
</dbReference>
<dbReference type="Gene3D" id="3.30.870.10">
    <property type="entry name" value="Endonuclease Chain A"/>
    <property type="match status" value="1"/>
</dbReference>
<dbReference type="GO" id="GO:0005524">
    <property type="term" value="F:ATP binding"/>
    <property type="evidence" value="ECO:0007669"/>
    <property type="project" value="InterPro"/>
</dbReference>
<keyword evidence="3" id="KW-0547">Nucleotide-binding</keyword>
<name>A0AA41D9T1_9BACT</name>
<organism evidence="3 4">
    <name type="scientific">Caecibacteroides pullorum</name>
    <dbReference type="NCBI Taxonomy" id="2725562"/>
    <lineage>
        <taxon>Bacteria</taxon>
        <taxon>Pseudomonadati</taxon>
        <taxon>Bacteroidota</taxon>
        <taxon>Bacteroidia</taxon>
        <taxon>Bacteroidales</taxon>
        <taxon>Bacteroidaceae</taxon>
        <taxon>Caecibacteroides</taxon>
    </lineage>
</organism>
<dbReference type="AlphaFoldDB" id="A0AA41D9T1"/>
<evidence type="ECO:0000259" key="2">
    <source>
        <dbReference type="PROSITE" id="PS51192"/>
    </source>
</evidence>
<dbReference type="InterPro" id="IPR054347">
    <property type="entry name" value="TOTE_primase"/>
</dbReference>
<dbReference type="PANTHER" id="PTHR47396">
    <property type="entry name" value="TYPE I RESTRICTION ENZYME ECOKI R PROTEIN"/>
    <property type="match status" value="1"/>
</dbReference>
<protein>
    <submittedName>
        <fullName evidence="3">DEAD/DEAH box helicase family protein</fullName>
    </submittedName>
</protein>
<dbReference type="Proteomes" id="UP000698924">
    <property type="component" value="Unassembled WGS sequence"/>
</dbReference>
<dbReference type="PANTHER" id="PTHR47396:SF1">
    <property type="entry name" value="ATP-DEPENDENT HELICASE IRC3-RELATED"/>
    <property type="match status" value="1"/>
</dbReference>
<gene>
    <name evidence="3" type="ORF">H6D15_03490</name>
</gene>
<comment type="caution">
    <text evidence="3">The sequence shown here is derived from an EMBL/GenBank/DDBJ whole genome shotgun (WGS) entry which is preliminary data.</text>
</comment>
<dbReference type="InterPro" id="IPR027417">
    <property type="entry name" value="P-loop_NTPase"/>
</dbReference>
<evidence type="ECO:0000313" key="3">
    <source>
        <dbReference type="EMBL" id="MBM6856667.1"/>
    </source>
</evidence>
<dbReference type="GO" id="GO:0004386">
    <property type="term" value="F:helicase activity"/>
    <property type="evidence" value="ECO:0007669"/>
    <property type="project" value="UniProtKB-KW"/>
</dbReference>
<dbReference type="PROSITE" id="PS51192">
    <property type="entry name" value="HELICASE_ATP_BIND_1"/>
    <property type="match status" value="1"/>
</dbReference>
<dbReference type="GO" id="GO:0003677">
    <property type="term" value="F:DNA binding"/>
    <property type="evidence" value="ECO:0007669"/>
    <property type="project" value="InterPro"/>
</dbReference>
<feature type="coiled-coil region" evidence="1">
    <location>
        <begin position="7"/>
        <end position="34"/>
    </location>
</feature>
<proteinExistence type="predicted"/>
<dbReference type="InterPro" id="IPR050742">
    <property type="entry name" value="Helicase_Restrict-Modif_Enz"/>
</dbReference>
<reference evidence="3 4" key="1">
    <citation type="journal article" date="2021" name="Sci. Rep.">
        <title>The distribution of antibiotic resistance genes in chicken gut microbiota commensals.</title>
        <authorList>
            <person name="Juricova H."/>
            <person name="Matiasovicova J."/>
            <person name="Kubasova T."/>
            <person name="Cejkova D."/>
            <person name="Rychlik I."/>
        </authorList>
    </citation>
    <scope>NUCLEOTIDE SEQUENCE [LARGE SCALE GENOMIC DNA]</scope>
    <source>
        <strain evidence="3 4">An421</strain>
    </source>
</reference>
<accession>A0AA41D9T1</accession>
<dbReference type="RefSeq" id="WP_204971134.1">
    <property type="nucleotide sequence ID" value="NZ_JAAZTS010000003.1"/>
</dbReference>
<dbReference type="CDD" id="cd09126">
    <property type="entry name" value="PLDc_C_DEXD_like"/>
    <property type="match status" value="1"/>
</dbReference>
<dbReference type="GO" id="GO:0016787">
    <property type="term" value="F:hydrolase activity"/>
    <property type="evidence" value="ECO:0007669"/>
    <property type="project" value="InterPro"/>
</dbReference>
<feature type="domain" description="Helicase ATP-binding" evidence="2">
    <location>
        <begin position="443"/>
        <end position="608"/>
    </location>
</feature>
<evidence type="ECO:0000313" key="4">
    <source>
        <dbReference type="Proteomes" id="UP000698924"/>
    </source>
</evidence>
<dbReference type="InterPro" id="IPR014001">
    <property type="entry name" value="Helicase_ATP-bd"/>
</dbReference>